<evidence type="ECO:0000313" key="2">
    <source>
        <dbReference type="Proteomes" id="UP000887565"/>
    </source>
</evidence>
<sequence>MNRTTGAMRCCPVPRGEEDQREKVDPKDQRINELENKVNLLIKVLKSAQDREKKLKGAAKEEKHCHLILVDLEALIDNG</sequence>
<protein>
    <submittedName>
        <fullName evidence="3">Uncharacterized protein</fullName>
    </submittedName>
</protein>
<feature type="region of interest" description="Disordered" evidence="1">
    <location>
        <begin position="1"/>
        <end position="27"/>
    </location>
</feature>
<accession>A0A915KV78</accession>
<dbReference type="Proteomes" id="UP000887565">
    <property type="component" value="Unplaced"/>
</dbReference>
<feature type="compositionally biased region" description="Basic and acidic residues" evidence="1">
    <location>
        <begin position="15"/>
        <end position="27"/>
    </location>
</feature>
<reference evidence="3" key="1">
    <citation type="submission" date="2022-11" db="UniProtKB">
        <authorList>
            <consortium name="WormBaseParasite"/>
        </authorList>
    </citation>
    <scope>IDENTIFICATION</scope>
</reference>
<organism evidence="2 3">
    <name type="scientific">Romanomermis culicivorax</name>
    <name type="common">Nematode worm</name>
    <dbReference type="NCBI Taxonomy" id="13658"/>
    <lineage>
        <taxon>Eukaryota</taxon>
        <taxon>Metazoa</taxon>
        <taxon>Ecdysozoa</taxon>
        <taxon>Nematoda</taxon>
        <taxon>Enoplea</taxon>
        <taxon>Dorylaimia</taxon>
        <taxon>Mermithida</taxon>
        <taxon>Mermithoidea</taxon>
        <taxon>Mermithidae</taxon>
        <taxon>Romanomermis</taxon>
    </lineage>
</organism>
<keyword evidence="2" id="KW-1185">Reference proteome</keyword>
<evidence type="ECO:0000313" key="3">
    <source>
        <dbReference type="WBParaSite" id="nRc.2.0.1.t42047-RA"/>
    </source>
</evidence>
<name>A0A915KV78_ROMCU</name>
<dbReference type="AlphaFoldDB" id="A0A915KV78"/>
<dbReference type="WBParaSite" id="nRc.2.0.1.t42047-RA">
    <property type="protein sequence ID" value="nRc.2.0.1.t42047-RA"/>
    <property type="gene ID" value="nRc.2.0.1.g42047"/>
</dbReference>
<evidence type="ECO:0000256" key="1">
    <source>
        <dbReference type="SAM" id="MobiDB-lite"/>
    </source>
</evidence>
<proteinExistence type="predicted"/>